<gene>
    <name evidence="1" type="ORF">CDAR_217721</name>
</gene>
<evidence type="ECO:0000313" key="1">
    <source>
        <dbReference type="EMBL" id="GIY54379.1"/>
    </source>
</evidence>
<name>A0AAV4U9C9_9ARAC</name>
<reference evidence="1 2" key="1">
    <citation type="submission" date="2021-06" db="EMBL/GenBank/DDBJ databases">
        <title>Caerostris darwini draft genome.</title>
        <authorList>
            <person name="Kono N."/>
            <person name="Arakawa K."/>
        </authorList>
    </citation>
    <scope>NUCLEOTIDE SEQUENCE [LARGE SCALE GENOMIC DNA]</scope>
</reference>
<comment type="caution">
    <text evidence="1">The sequence shown here is derived from an EMBL/GenBank/DDBJ whole genome shotgun (WGS) entry which is preliminary data.</text>
</comment>
<sequence length="148" mass="17370">MRTQFALRTDDKRVKVFREEASTFRHMAFHECTVCLGTQLVFFEYQFMFLYTYNPKGHVSMASRKRMEDSERWPAVRCIEAGQLITVVGIFFAVHHSVVSRSWKQFLISQTSGRSKIIIDGRSIYCCYSQMESKNDLHMCSIYSCTVY</sequence>
<dbReference type="Proteomes" id="UP001054837">
    <property type="component" value="Unassembled WGS sequence"/>
</dbReference>
<dbReference type="EMBL" id="BPLQ01010914">
    <property type="protein sequence ID" value="GIY54379.1"/>
    <property type="molecule type" value="Genomic_DNA"/>
</dbReference>
<protein>
    <submittedName>
        <fullName evidence="1">Uncharacterized protein</fullName>
    </submittedName>
</protein>
<dbReference type="AlphaFoldDB" id="A0AAV4U9C9"/>
<keyword evidence="2" id="KW-1185">Reference proteome</keyword>
<evidence type="ECO:0000313" key="2">
    <source>
        <dbReference type="Proteomes" id="UP001054837"/>
    </source>
</evidence>
<accession>A0AAV4U9C9</accession>
<organism evidence="1 2">
    <name type="scientific">Caerostris darwini</name>
    <dbReference type="NCBI Taxonomy" id="1538125"/>
    <lineage>
        <taxon>Eukaryota</taxon>
        <taxon>Metazoa</taxon>
        <taxon>Ecdysozoa</taxon>
        <taxon>Arthropoda</taxon>
        <taxon>Chelicerata</taxon>
        <taxon>Arachnida</taxon>
        <taxon>Araneae</taxon>
        <taxon>Araneomorphae</taxon>
        <taxon>Entelegynae</taxon>
        <taxon>Araneoidea</taxon>
        <taxon>Araneidae</taxon>
        <taxon>Caerostris</taxon>
    </lineage>
</organism>
<proteinExistence type="predicted"/>